<dbReference type="InterPro" id="IPR003651">
    <property type="entry name" value="Endonuclease3_FeS-loop_motif"/>
</dbReference>
<dbReference type="Pfam" id="PF15629">
    <property type="entry name" value="Perm-CXXC"/>
    <property type="match status" value="1"/>
</dbReference>
<dbReference type="PANTHER" id="PTHR46213:SF13">
    <property type="entry name" value="DEMETER-LIKE PROTEIN 2-RELATED"/>
    <property type="match status" value="1"/>
</dbReference>
<organism evidence="12 13">
    <name type="scientific">Ficus carica</name>
    <name type="common">Common fig</name>
    <dbReference type="NCBI Taxonomy" id="3494"/>
    <lineage>
        <taxon>Eukaryota</taxon>
        <taxon>Viridiplantae</taxon>
        <taxon>Streptophyta</taxon>
        <taxon>Embryophyta</taxon>
        <taxon>Tracheophyta</taxon>
        <taxon>Spermatophyta</taxon>
        <taxon>Magnoliopsida</taxon>
        <taxon>eudicotyledons</taxon>
        <taxon>Gunneridae</taxon>
        <taxon>Pentapetalae</taxon>
        <taxon>rosids</taxon>
        <taxon>fabids</taxon>
        <taxon>Rosales</taxon>
        <taxon>Moraceae</taxon>
        <taxon>Ficeae</taxon>
        <taxon>Ficus</taxon>
    </lineage>
</organism>
<dbReference type="SMART" id="SM00525">
    <property type="entry name" value="FES"/>
    <property type="match status" value="1"/>
</dbReference>
<keyword evidence="8" id="KW-0238">DNA-binding</keyword>
<gene>
    <name evidence="12" type="ORF">TIFTF001_003889</name>
</gene>
<evidence type="ECO:0000256" key="6">
    <source>
        <dbReference type="ARBA" id="ARBA00023004"/>
    </source>
</evidence>
<feature type="compositionally biased region" description="Polar residues" evidence="10">
    <location>
        <begin position="248"/>
        <end position="280"/>
    </location>
</feature>
<dbReference type="SUPFAM" id="SSF48150">
    <property type="entry name" value="DNA-glycosylase"/>
    <property type="match status" value="1"/>
</dbReference>
<feature type="compositionally biased region" description="Polar residues" evidence="10">
    <location>
        <begin position="228"/>
        <end position="237"/>
    </location>
</feature>
<name>A0AA87ZJ15_FICCA</name>
<dbReference type="GO" id="GO:0046872">
    <property type="term" value="F:metal ion binding"/>
    <property type="evidence" value="ECO:0007669"/>
    <property type="project" value="UniProtKB-KW"/>
</dbReference>
<keyword evidence="13" id="KW-1185">Reference proteome</keyword>
<feature type="region of interest" description="Disordered" evidence="10">
    <location>
        <begin position="939"/>
        <end position="995"/>
    </location>
</feature>
<dbReference type="Proteomes" id="UP001187192">
    <property type="component" value="Unassembled WGS sequence"/>
</dbReference>
<proteinExistence type="inferred from homology"/>
<evidence type="ECO:0000256" key="1">
    <source>
        <dbReference type="ARBA" id="ARBA00001966"/>
    </source>
</evidence>
<evidence type="ECO:0000256" key="3">
    <source>
        <dbReference type="ARBA" id="ARBA00005646"/>
    </source>
</evidence>
<dbReference type="CDD" id="cd00056">
    <property type="entry name" value="ENDO3c"/>
    <property type="match status" value="1"/>
</dbReference>
<dbReference type="InterPro" id="IPR028925">
    <property type="entry name" value="RRM_DME"/>
</dbReference>
<evidence type="ECO:0000256" key="8">
    <source>
        <dbReference type="ARBA" id="ARBA00023125"/>
    </source>
</evidence>
<comment type="subcellular location">
    <subcellularLocation>
        <location evidence="2">Nucleus</location>
    </subcellularLocation>
</comment>
<reference evidence="12" key="1">
    <citation type="submission" date="2023-07" db="EMBL/GenBank/DDBJ databases">
        <title>draft genome sequence of fig (Ficus carica).</title>
        <authorList>
            <person name="Takahashi T."/>
            <person name="Nishimura K."/>
        </authorList>
    </citation>
    <scope>NUCLEOTIDE SEQUENCE</scope>
</reference>
<dbReference type="GO" id="GO:0141166">
    <property type="term" value="P:chromosomal 5-methylcytosine DNA demethylation pathway"/>
    <property type="evidence" value="ECO:0007669"/>
    <property type="project" value="InterPro"/>
</dbReference>
<comment type="cofactor">
    <cofactor evidence="1">
        <name>[4Fe-4S] cluster</name>
        <dbReference type="ChEBI" id="CHEBI:49883"/>
    </cofactor>
</comment>
<keyword evidence="5" id="KW-0479">Metal-binding</keyword>
<feature type="compositionally biased region" description="Polar residues" evidence="10">
    <location>
        <begin position="358"/>
        <end position="368"/>
    </location>
</feature>
<dbReference type="PANTHER" id="PTHR46213">
    <property type="entry name" value="TRANSCRIPTIONAL ACTIVATOR DEMETER"/>
    <property type="match status" value="1"/>
</dbReference>
<comment type="similarity">
    <text evidence="3">Belongs to the DNA glycosylase family. DEMETER subfamily.</text>
</comment>
<dbReference type="InterPro" id="IPR003265">
    <property type="entry name" value="HhH-GPD_domain"/>
</dbReference>
<dbReference type="GO" id="GO:0006284">
    <property type="term" value="P:base-excision repair"/>
    <property type="evidence" value="ECO:0007669"/>
    <property type="project" value="InterPro"/>
</dbReference>
<protein>
    <recommendedName>
        <fullName evidence="11">HhH-GPD domain-containing protein</fullName>
    </recommendedName>
</protein>
<dbReference type="GO" id="GO:0051539">
    <property type="term" value="F:4 iron, 4 sulfur cluster binding"/>
    <property type="evidence" value="ECO:0007669"/>
    <property type="project" value="UniProtKB-KW"/>
</dbReference>
<comment type="caution">
    <text evidence="12">The sequence shown here is derived from an EMBL/GenBank/DDBJ whole genome shotgun (WGS) entry which is preliminary data.</text>
</comment>
<keyword evidence="6" id="KW-0408">Iron</keyword>
<dbReference type="Gene3D" id="1.10.340.30">
    <property type="entry name" value="Hypothetical protein, domain 2"/>
    <property type="match status" value="1"/>
</dbReference>
<feature type="compositionally biased region" description="Basic and acidic residues" evidence="10">
    <location>
        <begin position="950"/>
        <end position="969"/>
    </location>
</feature>
<evidence type="ECO:0000259" key="11">
    <source>
        <dbReference type="SMART" id="SM00478"/>
    </source>
</evidence>
<dbReference type="InterPro" id="IPR044811">
    <property type="entry name" value="DME/ROS1"/>
</dbReference>
<dbReference type="SMART" id="SM00478">
    <property type="entry name" value="ENDO3c"/>
    <property type="match status" value="1"/>
</dbReference>
<dbReference type="GO" id="GO:0005634">
    <property type="term" value="C:nucleus"/>
    <property type="evidence" value="ECO:0007669"/>
    <property type="project" value="UniProtKB-SubCell"/>
</dbReference>
<feature type="compositionally biased region" description="Basic residues" evidence="10">
    <location>
        <begin position="295"/>
        <end position="305"/>
    </location>
</feature>
<feature type="region of interest" description="Disordered" evidence="10">
    <location>
        <begin position="215"/>
        <end position="380"/>
    </location>
</feature>
<evidence type="ECO:0000313" key="12">
    <source>
        <dbReference type="EMBL" id="GMN32940.1"/>
    </source>
</evidence>
<dbReference type="Pfam" id="PF15628">
    <property type="entry name" value="RRM_DME"/>
    <property type="match status" value="1"/>
</dbReference>
<evidence type="ECO:0000313" key="13">
    <source>
        <dbReference type="Proteomes" id="UP001187192"/>
    </source>
</evidence>
<evidence type="ECO:0000256" key="4">
    <source>
        <dbReference type="ARBA" id="ARBA00022485"/>
    </source>
</evidence>
<keyword evidence="9" id="KW-0539">Nucleus</keyword>
<accession>A0AA87ZJ15</accession>
<sequence>MPAIQLMRTYARKRFKTQPVEPMKRYVRRKRFHEQSIPNCTLEIENQPSHGLLSFPVPSCSEMSTNTEHQTSEVVGLHLQLPDLNQTPRSMCDDDDGQETVAYNESTHYANANGKIIIFDLNKDQTSEICSISSAAAIAKTAPVELEKNVGRRGEAIWEGTHDHHANVTNTAPAELTKNVCGRGEAILEEIQDHGASDSGLFLNFINGDLTSSDLPTVVPPSTPISSAKATSSPGHEQSQEKERQDFNVGSFTGNKENEFRTNQNHISLGNLPSTTSKTFSNKRKEDGIDLNIRPQKKPRKKIYRPKVIGEGKPKRTLEYKTPKRSTSKRTSIEPQTPNPATPKHVSSKKIMSGKRGNASNHKSSVATVSELDSVERTDPTMSCRRSLNFDMEKNSEEQQGNGLLEEAKSSLSISKNEDGTQVGKANMTQARCQNDFMQVTRRIDRSSNCLKAILKMTLNFPTFFKRKRIMRRMNLDNGKKNLVVSNTNKGMHPPTITNTRAPIDVLPLVVKTKKTRSKGRIPRRDLARSAKIALCNESQIISPRETPVLESHVGPSFLQLELNNNTSEGGRLKHENIQLHNESRGTSVLSEKLCFFSHQRSKTESLAGTFLTLSNLEFQSSQGEGSPLQLQNFPFTSELSVLGKEGANGISLISVCPSDCHAQQFAQNGQGTLALGKEGVNGISLISACPNSFHAQKCTQNGQGMLGSYRGLLGQDQNADVPHIFPCGELPDEVQNQTIDVSHTENGLLVHVQQGQLSVINKTKKQATLEYYSEDIKAWRLQLKSITSADKETLDEETEERLENERKLFHSRIQAFTACMHVIQGDRRFSPWKGSVVDSVVGVFLTQNVSDNLSSSAFMSLAAKFPPQPSKHEDLQESIGSKTYCTSPVNHSFSPQQFSQQLSREAATKKTIDIGDAVLKTRETTLVCPDSSQGKSYLVSDCNLDEDEPKSSVDDILEKRNWEEKSSMSKEQQLSKTEKTTRKNKKKEEKKKENELDWDELRKTWQRNGERNNDHKDSVDWEAVRRADASKIADAIKARGQHNIIADRIKEFLDRVVKLHGNIDLEWLRHAPPDKVKEYLLDYNGLGLKSVECIRLLGLQQVAFPVDTNVGRIAIRLGWVPLEPLPEELHIHLLQQYPIMDSIQKYLWRLLRTLVPEPLYELHYQLITFGKVYCTKRNPNCNACPMRAECRHYASAYASARRALPGPANKGKASSTASLVAVKCTGPAITEVSSSFLETEQSLGSEYHTKNCEPIIEEPASPEPVYTELCGDIEDFVVEDDPNEIPTIRFGGRQFETNLERPGMELKDMSLQDNLGSRALVVLAPQVATWPVPKLKQVSRLRTKHLVYEIPDSHHLLDEVSETASSFQPTEKPCSSQECGNPCNEETCSACNILREQNANTIRGTILIPCRTAMRGSFPLNGTYFQVNEVFADHKTSEHPIDVPREWLWNLPRRIAYFGTSTTSIFRGLSTDEIHNCFWKGFICIRAFDRETRTPKRLAQRLHISTVQAGKSRTKTMEED</sequence>
<dbReference type="GO" id="GO:0035514">
    <property type="term" value="F:DNA demethylase activity"/>
    <property type="evidence" value="ECO:0007669"/>
    <property type="project" value="InterPro"/>
</dbReference>
<dbReference type="EMBL" id="BTGU01000004">
    <property type="protein sequence ID" value="GMN32940.1"/>
    <property type="molecule type" value="Genomic_DNA"/>
</dbReference>
<dbReference type="InterPro" id="IPR028924">
    <property type="entry name" value="Perm-CXXC"/>
</dbReference>
<evidence type="ECO:0000256" key="5">
    <source>
        <dbReference type="ARBA" id="ARBA00022723"/>
    </source>
</evidence>
<dbReference type="Gene3D" id="1.10.1670.10">
    <property type="entry name" value="Helix-hairpin-Helix base-excision DNA repair enzymes (C-terminal)"/>
    <property type="match status" value="1"/>
</dbReference>
<evidence type="ECO:0000256" key="7">
    <source>
        <dbReference type="ARBA" id="ARBA00023014"/>
    </source>
</evidence>
<evidence type="ECO:0000256" key="2">
    <source>
        <dbReference type="ARBA" id="ARBA00004123"/>
    </source>
</evidence>
<evidence type="ECO:0000256" key="9">
    <source>
        <dbReference type="ARBA" id="ARBA00023242"/>
    </source>
</evidence>
<dbReference type="GO" id="GO:0019104">
    <property type="term" value="F:DNA N-glycosylase activity"/>
    <property type="evidence" value="ECO:0007669"/>
    <property type="project" value="InterPro"/>
</dbReference>
<dbReference type="InterPro" id="IPR011257">
    <property type="entry name" value="DNA_glycosylase"/>
</dbReference>
<dbReference type="GO" id="GO:0003677">
    <property type="term" value="F:DNA binding"/>
    <property type="evidence" value="ECO:0007669"/>
    <property type="project" value="UniProtKB-KW"/>
</dbReference>
<feature type="domain" description="HhH-GPD" evidence="11">
    <location>
        <begin position="1007"/>
        <end position="1173"/>
    </location>
</feature>
<keyword evidence="7" id="KW-0411">Iron-sulfur</keyword>
<keyword evidence="4" id="KW-0004">4Fe-4S</keyword>
<dbReference type="InterPro" id="IPR023170">
    <property type="entry name" value="HhH_base_excis_C"/>
</dbReference>
<feature type="compositionally biased region" description="Basic and acidic residues" evidence="10">
    <location>
        <begin position="308"/>
        <end position="322"/>
    </location>
</feature>
<feature type="compositionally biased region" description="Basic and acidic residues" evidence="10">
    <location>
        <begin position="977"/>
        <end position="995"/>
    </location>
</feature>
<evidence type="ECO:0000256" key="10">
    <source>
        <dbReference type="SAM" id="MobiDB-lite"/>
    </source>
</evidence>